<comment type="caution">
    <text evidence="1">The sequence shown here is derived from an EMBL/GenBank/DDBJ whole genome shotgun (WGS) entry which is preliminary data.</text>
</comment>
<dbReference type="Proteomes" id="UP001196413">
    <property type="component" value="Unassembled WGS sequence"/>
</dbReference>
<dbReference type="EMBL" id="JAHQIW010003281">
    <property type="protein sequence ID" value="KAJ1357998.1"/>
    <property type="molecule type" value="Genomic_DNA"/>
</dbReference>
<evidence type="ECO:0000313" key="1">
    <source>
        <dbReference type="EMBL" id="KAJ1357998.1"/>
    </source>
</evidence>
<evidence type="ECO:0000313" key="2">
    <source>
        <dbReference type="Proteomes" id="UP001196413"/>
    </source>
</evidence>
<proteinExistence type="predicted"/>
<organism evidence="1 2">
    <name type="scientific">Parelaphostrongylus tenuis</name>
    <name type="common">Meningeal worm</name>
    <dbReference type="NCBI Taxonomy" id="148309"/>
    <lineage>
        <taxon>Eukaryota</taxon>
        <taxon>Metazoa</taxon>
        <taxon>Ecdysozoa</taxon>
        <taxon>Nematoda</taxon>
        <taxon>Chromadorea</taxon>
        <taxon>Rhabditida</taxon>
        <taxon>Rhabditina</taxon>
        <taxon>Rhabditomorpha</taxon>
        <taxon>Strongyloidea</taxon>
        <taxon>Metastrongylidae</taxon>
        <taxon>Parelaphostrongylus</taxon>
    </lineage>
</organism>
<sequence>MVTIIPVTPNATISGAVLTTNIIMANWPRCGKVWWAETARMLAFGPFGPHFFLAPATVDGN</sequence>
<name>A0AAD5MJT0_PARTN</name>
<reference evidence="1" key="1">
    <citation type="submission" date="2021-06" db="EMBL/GenBank/DDBJ databases">
        <title>Parelaphostrongylus tenuis whole genome reference sequence.</title>
        <authorList>
            <person name="Garwood T.J."/>
            <person name="Larsen P.A."/>
            <person name="Fountain-Jones N.M."/>
            <person name="Garbe J.R."/>
            <person name="Macchietto M.G."/>
            <person name="Kania S.A."/>
            <person name="Gerhold R.W."/>
            <person name="Richards J.E."/>
            <person name="Wolf T.M."/>
        </authorList>
    </citation>
    <scope>NUCLEOTIDE SEQUENCE</scope>
    <source>
        <strain evidence="1">MNPRO001-30</strain>
        <tissue evidence="1">Meninges</tissue>
    </source>
</reference>
<keyword evidence="2" id="KW-1185">Reference proteome</keyword>
<protein>
    <submittedName>
        <fullName evidence="1">Uncharacterized protein</fullName>
    </submittedName>
</protein>
<gene>
    <name evidence="1" type="ORF">KIN20_016294</name>
</gene>
<accession>A0AAD5MJT0</accession>
<dbReference type="AlphaFoldDB" id="A0AAD5MJT0"/>